<feature type="transmembrane region" description="Helical" evidence="1">
    <location>
        <begin position="89"/>
        <end position="108"/>
    </location>
</feature>
<dbReference type="OrthoDB" id="99512at2157"/>
<protein>
    <submittedName>
        <fullName evidence="2">Uncharacterized protein</fullName>
    </submittedName>
</protein>
<comment type="caution">
    <text evidence="2">The sequence shown here is derived from an EMBL/GenBank/DDBJ whole genome shotgun (WGS) entry which is preliminary data.</text>
</comment>
<keyword evidence="1" id="KW-1133">Transmembrane helix</keyword>
<sequence length="248" mass="27038">MQDSRISIAPAAVAPVLLVFYAVLKSVSAAFSIPSGILGILPLLLAVTALSGLIVSISSPRDGLLSIIASGLLGYAFLTAGYISSIALAAVLIAHIAGLGIGLLKGGLIKLPSPTRTREIDTGEGGDELIDELEEFQPVHVRNEEDLEKQLYQYLKARGHMIERQPLVAPGLRPDLRVGDCIIELKVPRGRGDLQRLLGQVEDYLRYNRCLIVYILDTGMIPWAMLKTYKHRLREKGAKVIIKSVREH</sequence>
<dbReference type="Proteomes" id="UP000291213">
    <property type="component" value="Unassembled WGS sequence"/>
</dbReference>
<evidence type="ECO:0000313" key="2">
    <source>
        <dbReference type="EMBL" id="GBF08576.1"/>
    </source>
</evidence>
<evidence type="ECO:0000256" key="1">
    <source>
        <dbReference type="SAM" id="Phobius"/>
    </source>
</evidence>
<feature type="transmembrane region" description="Helical" evidence="1">
    <location>
        <begin position="7"/>
        <end position="24"/>
    </location>
</feature>
<evidence type="ECO:0000313" key="3">
    <source>
        <dbReference type="Proteomes" id="UP000291213"/>
    </source>
</evidence>
<organism evidence="2 3">
    <name type="scientific">Aeropyrum pernix</name>
    <dbReference type="NCBI Taxonomy" id="56636"/>
    <lineage>
        <taxon>Archaea</taxon>
        <taxon>Thermoproteota</taxon>
        <taxon>Thermoprotei</taxon>
        <taxon>Desulfurococcales</taxon>
        <taxon>Desulfurococcaceae</taxon>
        <taxon>Aeropyrum</taxon>
    </lineage>
</organism>
<feature type="transmembrane region" description="Helical" evidence="1">
    <location>
        <begin position="36"/>
        <end position="57"/>
    </location>
</feature>
<keyword evidence="1" id="KW-0812">Transmembrane</keyword>
<accession>A0A401H7Y6</accession>
<gene>
    <name evidence="2" type="ORF">apy_03010</name>
</gene>
<dbReference type="RefSeq" id="WP_131159640.1">
    <property type="nucleotide sequence ID" value="NZ_BDMD01000011.1"/>
</dbReference>
<proteinExistence type="predicted"/>
<feature type="transmembrane region" description="Helical" evidence="1">
    <location>
        <begin position="64"/>
        <end position="83"/>
    </location>
</feature>
<dbReference type="AlphaFoldDB" id="A0A401H7Y6"/>
<dbReference type="EMBL" id="BDMD01000011">
    <property type="protein sequence ID" value="GBF08576.1"/>
    <property type="molecule type" value="Genomic_DNA"/>
</dbReference>
<reference evidence="2 3" key="1">
    <citation type="submission" date="2017-02" db="EMBL/GenBank/DDBJ databases">
        <title>isolation and characterization of a novel temperate virus Aeropyrum globular virus 1 infecting hyperthermophilic archaeon Aeropyrum.</title>
        <authorList>
            <person name="Yumiya M."/>
            <person name="Yoshida T."/>
            <person name="Sako Y."/>
        </authorList>
    </citation>
    <scope>NUCLEOTIDE SEQUENCE [LARGE SCALE GENOMIC DNA]</scope>
    <source>
        <strain evidence="2 3">YK1-12-2013</strain>
    </source>
</reference>
<keyword evidence="1" id="KW-0472">Membrane</keyword>
<name>A0A401H7Y6_AERPX</name>